<protein>
    <submittedName>
        <fullName evidence="4">SDR family oxidoreductase</fullName>
    </submittedName>
</protein>
<keyword evidence="2" id="KW-0560">Oxidoreductase</keyword>
<keyword evidence="5" id="KW-1185">Reference proteome</keyword>
<gene>
    <name evidence="4" type="ORF">FSZ31_04055</name>
</gene>
<dbReference type="OrthoDB" id="9793825at2"/>
<dbReference type="Gene3D" id="3.40.50.720">
    <property type="entry name" value="NAD(P)-binding Rossmann-like Domain"/>
    <property type="match status" value="1"/>
</dbReference>
<organism evidence="4 5">
    <name type="scientific">Flavisphingopyxis soli</name>
    <dbReference type="NCBI Taxonomy" id="2601267"/>
    <lineage>
        <taxon>Bacteria</taxon>
        <taxon>Pseudomonadati</taxon>
        <taxon>Pseudomonadota</taxon>
        <taxon>Alphaproteobacteria</taxon>
        <taxon>Sphingomonadales</taxon>
        <taxon>Sphingopyxidaceae</taxon>
        <taxon>Flavisphingopyxis</taxon>
    </lineage>
</organism>
<evidence type="ECO:0000313" key="4">
    <source>
        <dbReference type="EMBL" id="TXC73906.1"/>
    </source>
</evidence>
<dbReference type="PRINTS" id="PR00081">
    <property type="entry name" value="GDHRDH"/>
</dbReference>
<dbReference type="SUPFAM" id="SSF51735">
    <property type="entry name" value="NAD(P)-binding Rossmann-fold domains"/>
    <property type="match status" value="1"/>
</dbReference>
<evidence type="ECO:0000313" key="5">
    <source>
        <dbReference type="Proteomes" id="UP000321129"/>
    </source>
</evidence>
<sequence>MAQAIFITGGGSGIGRATAQRFARAGWFVGLADVDAAGIAETAALLPAGRSSSHVMDVRDRAAWASALADFAQATGGRLDVLFNNAGIGLGGQFPDLAPDQAERMIAINFTGVVNGVYAALPLLEQTPGAAILNTASAAAIFGSPGLAVYSATKFAVRGLTEALDLEFAERGVDGAGIKVRSLMPSFIDTPLLDVTVSGTNSTSRERVRAAGLEFTPVEQVADAAWDAVHGSKVHTVIGKTAKKLRFASRWAPWLLKKRRKAMEQAADLSGSNH</sequence>
<comment type="similarity">
    <text evidence="1 3">Belongs to the short-chain dehydrogenases/reductases (SDR) family.</text>
</comment>
<dbReference type="NCBIfam" id="NF006123">
    <property type="entry name" value="PRK08267.1"/>
    <property type="match status" value="1"/>
</dbReference>
<name>A0A5C6UP61_9SPHN</name>
<dbReference type="GO" id="GO:0016491">
    <property type="term" value="F:oxidoreductase activity"/>
    <property type="evidence" value="ECO:0007669"/>
    <property type="project" value="UniProtKB-KW"/>
</dbReference>
<dbReference type="InterPro" id="IPR036291">
    <property type="entry name" value="NAD(P)-bd_dom_sf"/>
</dbReference>
<dbReference type="InterPro" id="IPR002347">
    <property type="entry name" value="SDR_fam"/>
</dbReference>
<dbReference type="Proteomes" id="UP000321129">
    <property type="component" value="Unassembled WGS sequence"/>
</dbReference>
<reference evidence="4 5" key="1">
    <citation type="submission" date="2019-08" db="EMBL/GenBank/DDBJ databases">
        <title>Sphingorhabdus soil sp. nov., isolated from arctic soil.</title>
        <authorList>
            <person name="Liu Y."/>
        </authorList>
    </citation>
    <scope>NUCLEOTIDE SEQUENCE [LARGE SCALE GENOMIC DNA]</scope>
    <source>
        <strain evidence="4 5">D-2Q-5-6</strain>
    </source>
</reference>
<dbReference type="PANTHER" id="PTHR43391">
    <property type="entry name" value="RETINOL DEHYDROGENASE-RELATED"/>
    <property type="match status" value="1"/>
</dbReference>
<dbReference type="EMBL" id="VOPY01000001">
    <property type="protein sequence ID" value="TXC73906.1"/>
    <property type="molecule type" value="Genomic_DNA"/>
</dbReference>
<dbReference type="PANTHER" id="PTHR43391:SF82">
    <property type="entry name" value="OXIDOREDUCTASE SADH-RELATED"/>
    <property type="match status" value="1"/>
</dbReference>
<evidence type="ECO:0000256" key="3">
    <source>
        <dbReference type="RuleBase" id="RU000363"/>
    </source>
</evidence>
<evidence type="ECO:0000256" key="1">
    <source>
        <dbReference type="ARBA" id="ARBA00006484"/>
    </source>
</evidence>
<dbReference type="PRINTS" id="PR00080">
    <property type="entry name" value="SDRFAMILY"/>
</dbReference>
<accession>A0A5C6UP61</accession>
<dbReference type="Pfam" id="PF00106">
    <property type="entry name" value="adh_short"/>
    <property type="match status" value="1"/>
</dbReference>
<proteinExistence type="inferred from homology"/>
<dbReference type="AlphaFoldDB" id="A0A5C6UP61"/>
<comment type="caution">
    <text evidence="4">The sequence shown here is derived from an EMBL/GenBank/DDBJ whole genome shotgun (WGS) entry which is preliminary data.</text>
</comment>
<dbReference type="RefSeq" id="WP_147121743.1">
    <property type="nucleotide sequence ID" value="NZ_VOPY01000001.1"/>
</dbReference>
<evidence type="ECO:0000256" key="2">
    <source>
        <dbReference type="ARBA" id="ARBA00023002"/>
    </source>
</evidence>